<dbReference type="PROSITE" id="PS51257">
    <property type="entry name" value="PROKAR_LIPOPROTEIN"/>
    <property type="match status" value="1"/>
</dbReference>
<reference evidence="2 3" key="1">
    <citation type="submission" date="2017-03" db="EMBL/GenBank/DDBJ databases">
        <title>Foreign affairs: Plasmid Transfer between Roseobacters and Rhizobia.</title>
        <authorList>
            <person name="Bartling P."/>
            <person name="Bunk B."/>
            <person name="Overmann J."/>
            <person name="Brinkmann H."/>
            <person name="Petersen J."/>
        </authorList>
    </citation>
    <scope>NUCLEOTIDE SEQUENCE [LARGE SCALE GENOMIC DNA]</scope>
    <source>
        <strain evidence="2 3">MACL11</strain>
    </source>
</reference>
<dbReference type="SUPFAM" id="SSF56925">
    <property type="entry name" value="OMPA-like"/>
    <property type="match status" value="1"/>
</dbReference>
<gene>
    <name evidence="2" type="ORF">Mame_01078</name>
</gene>
<protein>
    <submittedName>
        <fullName evidence="2">Transferrin binding protein-like solute binding protein</fullName>
    </submittedName>
</protein>
<proteinExistence type="predicted"/>
<dbReference type="InterPro" id="IPR011250">
    <property type="entry name" value="OMP/PagP_B-barrel"/>
</dbReference>
<dbReference type="InterPro" id="IPR001677">
    <property type="entry name" value="TbpB_B_D"/>
</dbReference>
<dbReference type="STRING" id="1122214.Mame_01078"/>
<dbReference type="KEGG" id="mmed:Mame_01078"/>
<evidence type="ECO:0000313" key="2">
    <source>
        <dbReference type="EMBL" id="AQZ50449.1"/>
    </source>
</evidence>
<sequence length="264" mass="26824">MKYLTCVVLGAAALAAGCGNNGNDGIATNALGYYGDVNWDTGRIDGSGTAEAGIQINDDDSVTVQINEGPYAGETTTFYYDGAGGYTTDDAEAYLQLGYFDNPNVKDGPVVALIDVNDNDEELTLMALRSSNDMTAESDMPVTGFATYTGSHLGGATIPGQYLDYIEGGFQANVDFGAGQLAGAMQSDLGDITFDATISGAEFNSNANSIAIGNDYGVINQGASGVEGGFYGAGAAGMAGTYLLNGQGSLDGAGAVGAFVADRN</sequence>
<name>A0A1U9YYD5_9HYPH</name>
<feature type="domain" description="Transferrin-binding protein B C-lobe/N-lobe beta-barrel" evidence="1">
    <location>
        <begin position="140"/>
        <end position="262"/>
    </location>
</feature>
<dbReference type="EMBL" id="CP020330">
    <property type="protein sequence ID" value="AQZ50449.1"/>
    <property type="molecule type" value="Genomic_DNA"/>
</dbReference>
<evidence type="ECO:0000259" key="1">
    <source>
        <dbReference type="Pfam" id="PF01298"/>
    </source>
</evidence>
<dbReference type="Gene3D" id="2.40.160.90">
    <property type="match status" value="1"/>
</dbReference>
<dbReference type="OrthoDB" id="7916155at2"/>
<evidence type="ECO:0000313" key="3">
    <source>
        <dbReference type="Proteomes" id="UP000191135"/>
    </source>
</evidence>
<dbReference type="Proteomes" id="UP000191135">
    <property type="component" value="Chromosome"/>
</dbReference>
<keyword evidence="3" id="KW-1185">Reference proteome</keyword>
<dbReference type="AlphaFoldDB" id="A0A1U9YYD5"/>
<dbReference type="Pfam" id="PF01298">
    <property type="entry name" value="TbpB_B_D"/>
    <property type="match status" value="1"/>
</dbReference>
<dbReference type="RefSeq" id="WP_018064769.1">
    <property type="nucleotide sequence ID" value="NZ_AQWH01000009.1"/>
</dbReference>
<organism evidence="2 3">
    <name type="scientific">Martelella mediterranea DSM 17316</name>
    <dbReference type="NCBI Taxonomy" id="1122214"/>
    <lineage>
        <taxon>Bacteria</taxon>
        <taxon>Pseudomonadati</taxon>
        <taxon>Pseudomonadota</taxon>
        <taxon>Alphaproteobacteria</taxon>
        <taxon>Hyphomicrobiales</taxon>
        <taxon>Aurantimonadaceae</taxon>
        <taxon>Martelella</taxon>
    </lineage>
</organism>
<accession>A0A1U9YYD5</accession>